<dbReference type="Gene3D" id="1.25.40.10">
    <property type="entry name" value="Tetratricopeptide repeat domain"/>
    <property type="match status" value="1"/>
</dbReference>
<accession>A0A8J3H5U8</accession>
<name>A0A8J3H5U8_9RHOB</name>
<protein>
    <recommendedName>
        <fullName evidence="4">Tetratricopeptide repeat-containing protein</fullName>
    </recommendedName>
</protein>
<comment type="caution">
    <text evidence="2">The sequence shown here is derived from an EMBL/GenBank/DDBJ whole genome shotgun (WGS) entry which is preliminary data.</text>
</comment>
<keyword evidence="1" id="KW-0732">Signal</keyword>
<dbReference type="AlphaFoldDB" id="A0A8J3H5U8"/>
<reference evidence="2" key="1">
    <citation type="journal article" date="2014" name="Int. J. Syst. Evol. Microbiol.">
        <title>Complete genome sequence of Corynebacterium casei LMG S-19264T (=DSM 44701T), isolated from a smear-ripened cheese.</title>
        <authorList>
            <consortium name="US DOE Joint Genome Institute (JGI-PGF)"/>
            <person name="Walter F."/>
            <person name="Albersmeier A."/>
            <person name="Kalinowski J."/>
            <person name="Ruckert C."/>
        </authorList>
    </citation>
    <scope>NUCLEOTIDE SEQUENCE</scope>
    <source>
        <strain evidence="2">CGMCC 1.7081</strain>
    </source>
</reference>
<evidence type="ECO:0008006" key="4">
    <source>
        <dbReference type="Google" id="ProtNLM"/>
    </source>
</evidence>
<evidence type="ECO:0000313" key="2">
    <source>
        <dbReference type="EMBL" id="GHG85484.1"/>
    </source>
</evidence>
<feature type="signal peptide" evidence="1">
    <location>
        <begin position="1"/>
        <end position="22"/>
    </location>
</feature>
<dbReference type="InterPro" id="IPR011990">
    <property type="entry name" value="TPR-like_helical_dom_sf"/>
</dbReference>
<organism evidence="2 3">
    <name type="scientific">Pseudodonghicola xiamenensis</name>
    <dbReference type="NCBI Taxonomy" id="337702"/>
    <lineage>
        <taxon>Bacteria</taxon>
        <taxon>Pseudomonadati</taxon>
        <taxon>Pseudomonadota</taxon>
        <taxon>Alphaproteobacteria</taxon>
        <taxon>Rhodobacterales</taxon>
        <taxon>Paracoccaceae</taxon>
        <taxon>Pseudodonghicola</taxon>
    </lineage>
</organism>
<proteinExistence type="predicted"/>
<dbReference type="Proteomes" id="UP000611500">
    <property type="component" value="Unassembled WGS sequence"/>
</dbReference>
<gene>
    <name evidence="2" type="ORF">GCM10010961_12570</name>
</gene>
<dbReference type="EMBL" id="BNAP01000003">
    <property type="protein sequence ID" value="GHG85484.1"/>
    <property type="molecule type" value="Genomic_DNA"/>
</dbReference>
<sequence>MTVLAMLLAGLGLGGRSGFALASGAARGTPSDGAPVVRPELGQGAAAAMVLERWPQARFQPDLAGRIQALSVAHGPERPGVFLDMAELFLAQMLLPEARSILDGVTPEVARDRRRWRAMSDAVRLLAGDVAPDLSGSPLSEPGRQDRSLWLVLQAIAAGDAQMLRDNLDGVPGAMARQPRALRRGVLASVTEAAIEAGANDVVAELLEMVEALPDLSSAPVGYFLRGRSAEVTDQASTALEAFFEASRGWDRYAARGRLALADMALENGGRGALLAARDVLEHGADAWRGDVYELQLLKALAEVYSQSGSNIEALGVLGQLMSRFPGTPEATWAAARASEDMGQVYRRGAEGQLPLAQWLTVHLQLVPLYRYFPDFAKYTEVLADRALEIGGTDLAALEYRRALALLEELDGFAGQPVPVVRMVRLRLKLAQALARGGLMDEALAELDHIEAFEDPALRQQVNRLKSQVLADMGKSDEVLRTHVAAPDAQNLRDVALALWKSGDWIEAMLFYRRLWSGFPDQFAARDASYLLLAARKAGNEAVAAEVVAAFPDLTSSEGWIEIAQSLVEAPAPILPLSEGSASNRLESLDRALGRLRDSGL</sequence>
<reference evidence="2" key="2">
    <citation type="submission" date="2020-09" db="EMBL/GenBank/DDBJ databases">
        <authorList>
            <person name="Sun Q."/>
            <person name="Zhou Y."/>
        </authorList>
    </citation>
    <scope>NUCLEOTIDE SEQUENCE</scope>
    <source>
        <strain evidence="2">CGMCC 1.7081</strain>
    </source>
</reference>
<evidence type="ECO:0000313" key="3">
    <source>
        <dbReference type="Proteomes" id="UP000611500"/>
    </source>
</evidence>
<dbReference type="RefSeq" id="WP_051312143.1">
    <property type="nucleotide sequence ID" value="NZ_BNAP01000003.1"/>
</dbReference>
<dbReference type="SUPFAM" id="SSF48452">
    <property type="entry name" value="TPR-like"/>
    <property type="match status" value="1"/>
</dbReference>
<evidence type="ECO:0000256" key="1">
    <source>
        <dbReference type="SAM" id="SignalP"/>
    </source>
</evidence>
<keyword evidence="3" id="KW-1185">Reference proteome</keyword>
<feature type="chain" id="PRO_5035252052" description="Tetratricopeptide repeat-containing protein" evidence="1">
    <location>
        <begin position="23"/>
        <end position="601"/>
    </location>
</feature>